<proteinExistence type="predicted"/>
<evidence type="ECO:0000313" key="2">
    <source>
        <dbReference type="EMBL" id="MBJ7604661.1"/>
    </source>
</evidence>
<dbReference type="InterPro" id="IPR029058">
    <property type="entry name" value="AB_hydrolase_fold"/>
</dbReference>
<name>A0A934KA76_9BACT</name>
<dbReference type="InterPro" id="IPR046879">
    <property type="entry name" value="KANL3/Tex30_Abhydrolase"/>
</dbReference>
<dbReference type="SUPFAM" id="SSF53474">
    <property type="entry name" value="alpha/beta-Hydrolases"/>
    <property type="match status" value="1"/>
</dbReference>
<feature type="domain" description="KANL3/Tex30 alpha/beta hydrolase-like" evidence="1">
    <location>
        <begin position="39"/>
        <end position="147"/>
    </location>
</feature>
<organism evidence="2 3">
    <name type="scientific">Candidatus Dormiibacter inghamiae</name>
    <dbReference type="NCBI Taxonomy" id="3127013"/>
    <lineage>
        <taxon>Bacteria</taxon>
        <taxon>Bacillati</taxon>
        <taxon>Candidatus Dormiibacterota</taxon>
        <taxon>Candidatus Dormibacteria</taxon>
        <taxon>Candidatus Dormibacterales</taxon>
        <taxon>Candidatus Dormibacteraceae</taxon>
        <taxon>Candidatus Dormiibacter</taxon>
    </lineage>
</organism>
<comment type="caution">
    <text evidence="2">The sequence shown here is derived from an EMBL/GenBank/DDBJ whole genome shotgun (WGS) entry which is preliminary data.</text>
</comment>
<reference evidence="2 3" key="1">
    <citation type="submission" date="2020-10" db="EMBL/GenBank/DDBJ databases">
        <title>Ca. Dormibacterota MAGs.</title>
        <authorList>
            <person name="Montgomery K."/>
        </authorList>
    </citation>
    <scope>NUCLEOTIDE SEQUENCE [LARGE SCALE GENOMIC DNA]</scope>
    <source>
        <strain evidence="2">SC8811_S16_3</strain>
    </source>
</reference>
<gene>
    <name evidence="2" type="ORF">JF888_16020</name>
</gene>
<dbReference type="Pfam" id="PF20408">
    <property type="entry name" value="Abhydrolase_11"/>
    <property type="match status" value="1"/>
</dbReference>
<dbReference type="AlphaFoldDB" id="A0A934KA76"/>
<dbReference type="Proteomes" id="UP000620075">
    <property type="component" value="Unassembled WGS sequence"/>
</dbReference>
<dbReference type="EMBL" id="JAEKNQ010000064">
    <property type="protein sequence ID" value="MBJ7604661.1"/>
    <property type="molecule type" value="Genomic_DNA"/>
</dbReference>
<dbReference type="Gene3D" id="3.40.50.1820">
    <property type="entry name" value="alpha/beta hydrolase"/>
    <property type="match status" value="1"/>
</dbReference>
<accession>A0A934KA76</accession>
<sequence>MAPGWRGGAAQVEPYVAGLRRLGFAADALELPIGPAERAVPAFLSVAGPRVVAAGVSFGGRVATLAAAEQAFAGVIAFSFPLRGQAERRTAHWPRIGCRALIVNGCDDDWAPGAELVRVMPRLRTGRLVQLAGAGHDLRPALEEAVSAAATFLAELR</sequence>
<evidence type="ECO:0000259" key="1">
    <source>
        <dbReference type="Pfam" id="PF20408"/>
    </source>
</evidence>
<evidence type="ECO:0000313" key="3">
    <source>
        <dbReference type="Proteomes" id="UP000620075"/>
    </source>
</evidence>
<dbReference type="RefSeq" id="WP_338182638.1">
    <property type="nucleotide sequence ID" value="NZ_JAEKNQ010000064.1"/>
</dbReference>
<protein>
    <recommendedName>
        <fullName evidence="1">KANL3/Tex30 alpha/beta hydrolase-like domain-containing protein</fullName>
    </recommendedName>
</protein>